<dbReference type="PANTHER" id="PTHR45628:SF7">
    <property type="entry name" value="VOLTAGE-DEPENDENT CALCIUM CHANNEL TYPE A SUBUNIT ALPHA-1"/>
    <property type="match status" value="1"/>
</dbReference>
<keyword evidence="12" id="KW-0407">Ion channel</keyword>
<evidence type="ECO:0000313" key="15">
    <source>
        <dbReference type="EMBL" id="CAK9030791.1"/>
    </source>
</evidence>
<dbReference type="Gene3D" id="1.10.287.70">
    <property type="match status" value="1"/>
</dbReference>
<keyword evidence="3" id="KW-0109">Calcium transport</keyword>
<dbReference type="InterPro" id="IPR027359">
    <property type="entry name" value="Volt_channel_dom_sf"/>
</dbReference>
<feature type="transmembrane region" description="Helical" evidence="13">
    <location>
        <begin position="200"/>
        <end position="223"/>
    </location>
</feature>
<accession>A0ABP0KV84</accession>
<evidence type="ECO:0000256" key="10">
    <source>
        <dbReference type="ARBA" id="ARBA00023136"/>
    </source>
</evidence>
<keyword evidence="2" id="KW-0813">Transport</keyword>
<keyword evidence="9" id="KW-0406">Ion transport</keyword>
<evidence type="ECO:0000256" key="12">
    <source>
        <dbReference type="ARBA" id="ARBA00023303"/>
    </source>
</evidence>
<evidence type="ECO:0000256" key="11">
    <source>
        <dbReference type="ARBA" id="ARBA00023180"/>
    </source>
</evidence>
<keyword evidence="5 13" id="KW-0812">Transmembrane</keyword>
<dbReference type="EMBL" id="CAXAMN010010113">
    <property type="protein sequence ID" value="CAK9030791.1"/>
    <property type="molecule type" value="Genomic_DNA"/>
</dbReference>
<evidence type="ECO:0000256" key="1">
    <source>
        <dbReference type="ARBA" id="ARBA00004141"/>
    </source>
</evidence>
<keyword evidence="10 13" id="KW-0472">Membrane</keyword>
<dbReference type="Pfam" id="PF00520">
    <property type="entry name" value="Ion_trans"/>
    <property type="match status" value="1"/>
</dbReference>
<feature type="non-terminal residue" evidence="15">
    <location>
        <position position="1"/>
    </location>
</feature>
<keyword evidence="16" id="KW-1185">Reference proteome</keyword>
<feature type="transmembrane region" description="Helical" evidence="13">
    <location>
        <begin position="263"/>
        <end position="289"/>
    </location>
</feature>
<feature type="transmembrane region" description="Helical" evidence="13">
    <location>
        <begin position="106"/>
        <end position="124"/>
    </location>
</feature>
<comment type="caution">
    <text evidence="15">The sequence shown here is derived from an EMBL/GenBank/DDBJ whole genome shotgun (WGS) entry which is preliminary data.</text>
</comment>
<dbReference type="Proteomes" id="UP001642484">
    <property type="component" value="Unassembled WGS sequence"/>
</dbReference>
<evidence type="ECO:0000256" key="7">
    <source>
        <dbReference type="ARBA" id="ARBA00022882"/>
    </source>
</evidence>
<keyword evidence="4" id="KW-0107">Calcium channel</keyword>
<evidence type="ECO:0000313" key="16">
    <source>
        <dbReference type="Proteomes" id="UP001642484"/>
    </source>
</evidence>
<feature type="domain" description="Ion transport" evidence="14">
    <location>
        <begin position="70"/>
        <end position="295"/>
    </location>
</feature>
<gene>
    <name evidence="15" type="ORF">CCMP2556_LOCUS18023</name>
</gene>
<evidence type="ECO:0000259" key="14">
    <source>
        <dbReference type="Pfam" id="PF00520"/>
    </source>
</evidence>
<dbReference type="Gene3D" id="1.20.120.350">
    <property type="entry name" value="Voltage-gated potassium channels. Chain C"/>
    <property type="match status" value="1"/>
</dbReference>
<reference evidence="15 16" key="1">
    <citation type="submission" date="2024-02" db="EMBL/GenBank/DDBJ databases">
        <authorList>
            <person name="Chen Y."/>
            <person name="Shah S."/>
            <person name="Dougan E. K."/>
            <person name="Thang M."/>
            <person name="Chan C."/>
        </authorList>
    </citation>
    <scope>NUCLEOTIDE SEQUENCE [LARGE SCALE GENOMIC DNA]</scope>
</reference>
<dbReference type="SUPFAM" id="SSF81324">
    <property type="entry name" value="Voltage-gated potassium channels"/>
    <property type="match status" value="1"/>
</dbReference>
<name>A0ABP0KV84_9DINO</name>
<dbReference type="PANTHER" id="PTHR45628">
    <property type="entry name" value="VOLTAGE-DEPENDENT CALCIUM CHANNEL TYPE A SUBUNIT ALPHA-1"/>
    <property type="match status" value="1"/>
</dbReference>
<comment type="subcellular location">
    <subcellularLocation>
        <location evidence="1">Membrane</location>
        <topology evidence="1">Multi-pass membrane protein</topology>
    </subcellularLocation>
</comment>
<organism evidence="15 16">
    <name type="scientific">Durusdinium trenchii</name>
    <dbReference type="NCBI Taxonomy" id="1381693"/>
    <lineage>
        <taxon>Eukaryota</taxon>
        <taxon>Sar</taxon>
        <taxon>Alveolata</taxon>
        <taxon>Dinophyceae</taxon>
        <taxon>Suessiales</taxon>
        <taxon>Symbiodiniaceae</taxon>
        <taxon>Durusdinium</taxon>
    </lineage>
</organism>
<keyword evidence="8 13" id="KW-1133">Transmembrane helix</keyword>
<dbReference type="InterPro" id="IPR050599">
    <property type="entry name" value="VDCC_alpha-1_subunit"/>
</dbReference>
<proteinExistence type="predicted"/>
<evidence type="ECO:0000256" key="8">
    <source>
        <dbReference type="ARBA" id="ARBA00022989"/>
    </source>
</evidence>
<dbReference type="PROSITE" id="PS00018">
    <property type="entry name" value="EF_HAND_1"/>
    <property type="match status" value="1"/>
</dbReference>
<dbReference type="InterPro" id="IPR018247">
    <property type="entry name" value="EF_Hand_1_Ca_BS"/>
</dbReference>
<sequence length="474" mass="53677">VFSSLPTVAERRKKHMAWIHKSQPEDDKQPRVFSQLSAECARDAVRRKAVENFGPPPPASDTRWALIVKHPYFERMSLMMIYFNALWIAIDIEFNKAEMVLKATEPFLIMEILFTLYFSGELFVRWMSYKKTRQDCLLVTMMLLETWLIPITALLIEGGSLTGGSLSRSASVLRIARILRVFRTARIIRVARLIVAARSVFFTLVLLLLITYVFSIALAQLSVETHLKEKYFNTMPTAVLNLVVQCVMPDQEEFFTDVADTSWVMGTLVLIFVLVGSLIVMNMLVGILVEAVQTVATMEHEQIHVDFAKRVLWDLIKEQGADEDGDNRISEDEFVRLLARPEASKALSRLGVDAYAVMETGKLLFEDGEPLTFGEFMDAILTLRGTNQTTVKDIVNLRKFTADEFSQLHTVLMDLCKFLAGVQQHEDGASPDRPVASLGKVKTWEPATMLRQRKVGWVSGKWQFGTASHSFQGL</sequence>
<evidence type="ECO:0000256" key="6">
    <source>
        <dbReference type="ARBA" id="ARBA00022837"/>
    </source>
</evidence>
<evidence type="ECO:0000256" key="9">
    <source>
        <dbReference type="ARBA" id="ARBA00023065"/>
    </source>
</evidence>
<keyword evidence="7" id="KW-0851">Voltage-gated channel</keyword>
<evidence type="ECO:0000256" key="3">
    <source>
        <dbReference type="ARBA" id="ARBA00022568"/>
    </source>
</evidence>
<evidence type="ECO:0000256" key="4">
    <source>
        <dbReference type="ARBA" id="ARBA00022673"/>
    </source>
</evidence>
<evidence type="ECO:0000256" key="2">
    <source>
        <dbReference type="ARBA" id="ARBA00022448"/>
    </source>
</evidence>
<evidence type="ECO:0000256" key="5">
    <source>
        <dbReference type="ARBA" id="ARBA00022692"/>
    </source>
</evidence>
<dbReference type="InterPro" id="IPR005821">
    <property type="entry name" value="Ion_trans_dom"/>
</dbReference>
<evidence type="ECO:0000256" key="13">
    <source>
        <dbReference type="SAM" id="Phobius"/>
    </source>
</evidence>
<keyword evidence="6" id="KW-0106">Calcium</keyword>
<keyword evidence="11" id="KW-0325">Glycoprotein</keyword>
<protein>
    <recommendedName>
        <fullName evidence="14">Ion transport domain-containing protein</fullName>
    </recommendedName>
</protein>